<dbReference type="AlphaFoldDB" id="A0A8H6RF01"/>
<evidence type="ECO:0000259" key="2">
    <source>
        <dbReference type="PROSITE" id="PS50882"/>
    </source>
</evidence>
<reference evidence="3" key="1">
    <citation type="submission" date="2020-04" db="EMBL/GenBank/DDBJ databases">
        <title>Draft genome resource of the tomato pathogen Pseudocercospora fuligena.</title>
        <authorList>
            <person name="Zaccaron A."/>
        </authorList>
    </citation>
    <scope>NUCLEOTIDE SEQUENCE</scope>
    <source>
        <strain evidence="3">PF001</strain>
    </source>
</reference>
<accession>A0A8H6RF01</accession>
<dbReference type="InterPro" id="IPR045168">
    <property type="entry name" value="YTH_prot"/>
</dbReference>
<evidence type="ECO:0000313" key="3">
    <source>
        <dbReference type="EMBL" id="KAF7189482.1"/>
    </source>
</evidence>
<sequence>MSGAMSANDEMAVQDTNGVSLAPFDPKASNFVPKPDNNGSKAVAQSKPRLTLKNTCGSLRDGKSDVKSPHSAVPLYSSNIWSPNHSLPANSAGIPPKPSWDTFASTPIRAYHEPATPTEHGFSPLPGLGMQSGQTSFLRSADGRIVGANTGFNEEMGSFASSEQYHSSADSFPSSDRQSFGRMADQLAKQPFGVNRQQVGPSFSNIDSDSRSHTQPGAYSNVTEVVKSNVDNDAETVFNDHKSDSSGSHAVSDHYTIQDPAMAGAKAEVWSERSHPRSLRRGLKDPKAEWEEAFDGALTILAAVNPEHFQMPLGTRIINVKSEFPSNVITSIRQGKLSVMAKVAERIMKIWDMRLDTNEKVLMLFSVNGSKKFCGIAEMSGPWDPNTPVDGWEVNPAASKPCVGSIPLTWIYIKDVSYFHFSHIRQKHNDHPVGNMWNGMNFDHNIGRAVVQQYVQTPATASILGHPKNYSENYELGKAGGAQQRRGTFSDRGDRGGRGGRGGSFRGGSSFNVPFQRQRNAASDMSDGDDSTPTAAKVSGRLTGNGAAPPKYNLAMLGNTKLAPGEIASVTVDASGNLVLLPSPTGDSFDLHVPPTSRSFNSPRDFFQAAGHNTTSLQHSASMHSMRNDGGPVLHPSVSMDSLTQQRGNRYPASSLVSPAAHNTSCSLAQSFSGVPASASMPNFSGNSGRGSARALRTTPKAHNGYSRSGEDTPTHRPHSHLKRGSTLPDLVTTIESSPGVSDVEKLKAHHHMLQAQKCLVQGQMQDPATSSMDMRLLNAKMNRLSLEIQDIEITLHRAGGSYSPERFDSSSEQGSVSSSLQNISPVRAADGRPLYSASMLGSPLSTTYGGYGSEAGNFQPRHRPSTSWDLREKAVRDLVDSPKQDNKELQPSVLPHQNCSFFPSGNGVSAVGNGSNFSFHGPALAKRNHHT</sequence>
<feature type="region of interest" description="Disordered" evidence="1">
    <location>
        <begin position="801"/>
        <end position="821"/>
    </location>
</feature>
<dbReference type="PANTHER" id="PTHR12357">
    <property type="entry name" value="YTH YT521-B HOMOLOGY DOMAIN-CONTAINING"/>
    <property type="match status" value="1"/>
</dbReference>
<dbReference type="GO" id="GO:0003729">
    <property type="term" value="F:mRNA binding"/>
    <property type="evidence" value="ECO:0007669"/>
    <property type="project" value="TreeGrafter"/>
</dbReference>
<feature type="domain" description="YTH" evidence="2">
    <location>
        <begin position="315"/>
        <end position="454"/>
    </location>
</feature>
<feature type="region of interest" description="Disordered" evidence="1">
    <location>
        <begin position="478"/>
        <end position="547"/>
    </location>
</feature>
<feature type="compositionally biased region" description="Polar residues" evidence="1">
    <location>
        <begin position="512"/>
        <end position="523"/>
    </location>
</feature>
<feature type="region of interest" description="Disordered" evidence="1">
    <location>
        <begin position="685"/>
        <end position="728"/>
    </location>
</feature>
<comment type="caution">
    <text evidence="3">The sequence shown here is derived from an EMBL/GenBank/DDBJ whole genome shotgun (WGS) entry which is preliminary data.</text>
</comment>
<feature type="region of interest" description="Disordered" evidence="1">
    <location>
        <begin position="1"/>
        <end position="70"/>
    </location>
</feature>
<feature type="compositionally biased region" description="Polar residues" evidence="1">
    <location>
        <begin position="195"/>
        <end position="219"/>
    </location>
</feature>
<dbReference type="Pfam" id="PF04146">
    <property type="entry name" value="YTH"/>
    <property type="match status" value="1"/>
</dbReference>
<feature type="region of interest" description="Disordered" evidence="1">
    <location>
        <begin position="615"/>
        <end position="656"/>
    </location>
</feature>
<dbReference type="PROSITE" id="PS50882">
    <property type="entry name" value="YTH"/>
    <property type="match status" value="1"/>
</dbReference>
<feature type="region of interest" description="Disordered" evidence="1">
    <location>
        <begin position="192"/>
        <end position="219"/>
    </location>
</feature>
<dbReference type="EMBL" id="JABCIY010000185">
    <property type="protein sequence ID" value="KAF7189482.1"/>
    <property type="molecule type" value="Genomic_DNA"/>
</dbReference>
<feature type="region of interest" description="Disordered" evidence="1">
    <location>
        <begin position="161"/>
        <end position="180"/>
    </location>
</feature>
<dbReference type="CDD" id="cd21134">
    <property type="entry name" value="YTH"/>
    <property type="match status" value="1"/>
</dbReference>
<evidence type="ECO:0000313" key="4">
    <source>
        <dbReference type="Proteomes" id="UP000660729"/>
    </source>
</evidence>
<feature type="compositionally biased region" description="Basic and acidic residues" evidence="1">
    <location>
        <begin position="488"/>
        <end position="497"/>
    </location>
</feature>
<feature type="compositionally biased region" description="Polar residues" evidence="1">
    <location>
        <begin position="615"/>
        <end position="625"/>
    </location>
</feature>
<organism evidence="3 4">
    <name type="scientific">Pseudocercospora fuligena</name>
    <dbReference type="NCBI Taxonomy" id="685502"/>
    <lineage>
        <taxon>Eukaryota</taxon>
        <taxon>Fungi</taxon>
        <taxon>Dikarya</taxon>
        <taxon>Ascomycota</taxon>
        <taxon>Pezizomycotina</taxon>
        <taxon>Dothideomycetes</taxon>
        <taxon>Dothideomycetidae</taxon>
        <taxon>Mycosphaerellales</taxon>
        <taxon>Mycosphaerellaceae</taxon>
        <taxon>Pseudocercospora</taxon>
    </lineage>
</organism>
<gene>
    <name evidence="3" type="ORF">HII31_09122</name>
</gene>
<feature type="compositionally biased region" description="Polar residues" evidence="1">
    <location>
        <begin position="639"/>
        <end position="648"/>
    </location>
</feature>
<name>A0A8H6RF01_9PEZI</name>
<feature type="compositionally biased region" description="Polar residues" evidence="1">
    <location>
        <begin position="161"/>
        <end position="178"/>
    </location>
</feature>
<dbReference type="Gene3D" id="3.10.590.10">
    <property type="entry name" value="ph1033 like domains"/>
    <property type="match status" value="1"/>
</dbReference>
<proteinExistence type="predicted"/>
<protein>
    <submittedName>
        <fullName evidence="3">YTH domain-containing family protein 1</fullName>
    </submittedName>
</protein>
<evidence type="ECO:0000256" key="1">
    <source>
        <dbReference type="SAM" id="MobiDB-lite"/>
    </source>
</evidence>
<dbReference type="InterPro" id="IPR007275">
    <property type="entry name" value="YTH_domain"/>
</dbReference>
<dbReference type="Proteomes" id="UP000660729">
    <property type="component" value="Unassembled WGS sequence"/>
</dbReference>
<dbReference type="OrthoDB" id="306690at2759"/>
<feature type="compositionally biased region" description="Low complexity" evidence="1">
    <location>
        <begin position="811"/>
        <end position="820"/>
    </location>
</feature>
<keyword evidence="4" id="KW-1185">Reference proteome</keyword>